<reference evidence="12 13" key="1">
    <citation type="submission" date="2016-10" db="EMBL/GenBank/DDBJ databases">
        <authorList>
            <person name="de Groot N.N."/>
        </authorList>
    </citation>
    <scope>NUCLEOTIDE SEQUENCE [LARGE SCALE GENOMIC DNA]</scope>
    <source>
        <strain evidence="12 13">DSM 1736</strain>
    </source>
</reference>
<dbReference type="SUPFAM" id="SSF51735">
    <property type="entry name" value="NAD(P)-binding Rossmann-fold domains"/>
    <property type="match status" value="1"/>
</dbReference>
<accession>A0A1G9LDR6</accession>
<evidence type="ECO:0000256" key="4">
    <source>
        <dbReference type="ARBA" id="ARBA00022857"/>
    </source>
</evidence>
<dbReference type="InterPro" id="IPR046346">
    <property type="entry name" value="Aminoacid_DH-like_N_sf"/>
</dbReference>
<protein>
    <recommendedName>
        <fullName evidence="2 8">Shikimate dehydrogenase (NADP(+))</fullName>
        <shortName evidence="8">SDH</shortName>
        <ecNumber evidence="2 8">1.1.1.25</ecNumber>
    </recommendedName>
</protein>
<comment type="caution">
    <text evidence="8">Lacks conserved residue(s) required for the propagation of feature annotation.</text>
</comment>
<dbReference type="UniPathway" id="UPA00053">
    <property type="reaction ID" value="UER00087"/>
</dbReference>
<evidence type="ECO:0000256" key="3">
    <source>
        <dbReference type="ARBA" id="ARBA00022605"/>
    </source>
</evidence>
<dbReference type="EMBL" id="FNHB01000001">
    <property type="protein sequence ID" value="SDL60102.1"/>
    <property type="molecule type" value="Genomic_DNA"/>
</dbReference>
<evidence type="ECO:0000256" key="8">
    <source>
        <dbReference type="HAMAP-Rule" id="MF_00222"/>
    </source>
</evidence>
<dbReference type="EC" id="1.1.1.25" evidence="2 8"/>
<dbReference type="InterPro" id="IPR013708">
    <property type="entry name" value="Shikimate_DH-bd_N"/>
</dbReference>
<evidence type="ECO:0000259" key="11">
    <source>
        <dbReference type="Pfam" id="PF18317"/>
    </source>
</evidence>
<dbReference type="NCBIfam" id="NF001314">
    <property type="entry name" value="PRK00258.2-2"/>
    <property type="match status" value="1"/>
</dbReference>
<feature type="domain" description="Quinate/shikimate 5-dehydrogenase/glutamyl-tRNA reductase" evidence="9">
    <location>
        <begin position="120"/>
        <end position="197"/>
    </location>
</feature>
<evidence type="ECO:0000313" key="12">
    <source>
        <dbReference type="EMBL" id="SDL60102.1"/>
    </source>
</evidence>
<evidence type="ECO:0000256" key="7">
    <source>
        <dbReference type="ARBA" id="ARBA00049442"/>
    </source>
</evidence>
<feature type="binding site" evidence="8">
    <location>
        <position position="106"/>
    </location>
    <ligand>
        <name>shikimate</name>
        <dbReference type="ChEBI" id="CHEBI:36208"/>
    </ligand>
</feature>
<name>A0A1G9LDR6_9FIRM</name>
<comment type="function">
    <text evidence="8">Involved in the biosynthesis of the chorismate, which leads to the biosynthesis of aromatic amino acids. Catalyzes the reversible NADPH linked reduction of 3-dehydroshikimate (DHSA) to yield shikimate (SA).</text>
</comment>
<dbReference type="GO" id="GO:0004764">
    <property type="term" value="F:shikimate 3-dehydrogenase (NADP+) activity"/>
    <property type="evidence" value="ECO:0007669"/>
    <property type="project" value="UniProtKB-UniRule"/>
</dbReference>
<gene>
    <name evidence="8" type="primary">aroE</name>
    <name evidence="12" type="ORF">SAMN04488502_101318</name>
</gene>
<dbReference type="InterPro" id="IPR036291">
    <property type="entry name" value="NAD(P)-bd_dom_sf"/>
</dbReference>
<dbReference type="PANTHER" id="PTHR21089:SF1">
    <property type="entry name" value="BIFUNCTIONAL 3-DEHYDROQUINATE DEHYDRATASE_SHIKIMATE DEHYDROGENASE, CHLOROPLASTIC"/>
    <property type="match status" value="1"/>
</dbReference>
<dbReference type="Gene3D" id="3.40.50.720">
    <property type="entry name" value="NAD(P)-binding Rossmann-like Domain"/>
    <property type="match status" value="1"/>
</dbReference>
<evidence type="ECO:0000259" key="10">
    <source>
        <dbReference type="Pfam" id="PF08501"/>
    </source>
</evidence>
<dbReference type="HAMAP" id="MF_00222">
    <property type="entry name" value="Shikimate_DH_AroE"/>
    <property type="match status" value="1"/>
</dbReference>
<feature type="domain" description="Shikimate dehydrogenase substrate binding N-terminal" evidence="10">
    <location>
        <begin position="11"/>
        <end position="93"/>
    </location>
</feature>
<evidence type="ECO:0000256" key="2">
    <source>
        <dbReference type="ARBA" id="ARBA00012962"/>
    </source>
</evidence>
<dbReference type="RefSeq" id="WP_092067613.1">
    <property type="nucleotide sequence ID" value="NZ_FNHB01000001.1"/>
</dbReference>
<dbReference type="InterPro" id="IPR022893">
    <property type="entry name" value="Shikimate_DH_fam"/>
</dbReference>
<dbReference type="SUPFAM" id="SSF53223">
    <property type="entry name" value="Aminoacid dehydrogenase-like, N-terminal domain"/>
    <property type="match status" value="1"/>
</dbReference>
<dbReference type="InterPro" id="IPR006151">
    <property type="entry name" value="Shikm_DH/Glu-tRNA_Rdtase"/>
</dbReference>
<keyword evidence="13" id="KW-1185">Reference proteome</keyword>
<dbReference type="OrthoDB" id="9792692at2"/>
<dbReference type="PANTHER" id="PTHR21089">
    <property type="entry name" value="SHIKIMATE DEHYDROGENASE"/>
    <property type="match status" value="1"/>
</dbReference>
<keyword evidence="5 8" id="KW-0560">Oxidoreductase</keyword>
<dbReference type="InterPro" id="IPR041121">
    <property type="entry name" value="SDH_C"/>
</dbReference>
<comment type="catalytic activity">
    <reaction evidence="7 8">
        <text>shikimate + NADP(+) = 3-dehydroshikimate + NADPH + H(+)</text>
        <dbReference type="Rhea" id="RHEA:17737"/>
        <dbReference type="ChEBI" id="CHEBI:15378"/>
        <dbReference type="ChEBI" id="CHEBI:16630"/>
        <dbReference type="ChEBI" id="CHEBI:36208"/>
        <dbReference type="ChEBI" id="CHEBI:57783"/>
        <dbReference type="ChEBI" id="CHEBI:58349"/>
        <dbReference type="EC" id="1.1.1.25"/>
    </reaction>
</comment>
<feature type="domain" description="SDH C-terminal" evidence="11">
    <location>
        <begin position="248"/>
        <end position="277"/>
    </location>
</feature>
<sequence>MITGKTTCIGILGWPVGHSLSPVMQNSAFAAAGLDCVYVPLPVRPAALPQAVAGLKALGYRGANVTIPHKISIMPLLDELDTSAKMVGAVNTIVIQDNKSRGYNTDAAGFVQPLLKKGVALHSKKAVILGAGGAARAVIWGLMQQGIGEISIGVRNISKAQAIVEAFSDNSKIAVHQWPSTEFNAKLSTCDVLINSTPLGMSPNIEQEPPLNWAILPANIVVYDLIYTPLETSFLQQAGRLGHMTLNGAGMLVEQGAAAFTLWSGIPAPTATMYAALGLNEM</sequence>
<dbReference type="Proteomes" id="UP000214880">
    <property type="component" value="Unassembled WGS sequence"/>
</dbReference>
<dbReference type="InterPro" id="IPR011342">
    <property type="entry name" value="Shikimate_DH"/>
</dbReference>
<dbReference type="STRING" id="146817.SAMN04488502_101318"/>
<dbReference type="GO" id="GO:0009073">
    <property type="term" value="P:aromatic amino acid family biosynthetic process"/>
    <property type="evidence" value="ECO:0007669"/>
    <property type="project" value="UniProtKB-KW"/>
</dbReference>
<evidence type="ECO:0000256" key="6">
    <source>
        <dbReference type="ARBA" id="ARBA00023141"/>
    </source>
</evidence>
<dbReference type="Pfam" id="PF08501">
    <property type="entry name" value="Shikimate_dh_N"/>
    <property type="match status" value="1"/>
</dbReference>
<organism evidence="12 13">
    <name type="scientific">Dendrosporobacter quercicolus</name>
    <dbReference type="NCBI Taxonomy" id="146817"/>
    <lineage>
        <taxon>Bacteria</taxon>
        <taxon>Bacillati</taxon>
        <taxon>Bacillota</taxon>
        <taxon>Negativicutes</taxon>
        <taxon>Selenomonadales</taxon>
        <taxon>Sporomusaceae</taxon>
        <taxon>Dendrosporobacter</taxon>
    </lineage>
</organism>
<evidence type="ECO:0000313" key="13">
    <source>
        <dbReference type="Proteomes" id="UP000214880"/>
    </source>
</evidence>
<feature type="binding site" evidence="8">
    <location>
        <position position="248"/>
    </location>
    <ligand>
        <name>NADP(+)</name>
        <dbReference type="ChEBI" id="CHEBI:58349"/>
    </ligand>
</feature>
<feature type="active site" description="Proton acceptor" evidence="8">
    <location>
        <position position="70"/>
    </location>
</feature>
<evidence type="ECO:0000259" key="9">
    <source>
        <dbReference type="Pfam" id="PF01488"/>
    </source>
</evidence>
<comment type="similarity">
    <text evidence="8">Belongs to the shikimate dehydrogenase family.</text>
</comment>
<keyword evidence="4 8" id="KW-0521">NADP</keyword>
<feature type="binding site" evidence="8">
    <location>
        <position position="227"/>
    </location>
    <ligand>
        <name>shikimate</name>
        <dbReference type="ChEBI" id="CHEBI:36208"/>
    </ligand>
</feature>
<dbReference type="GO" id="GO:0005829">
    <property type="term" value="C:cytosol"/>
    <property type="evidence" value="ECO:0007669"/>
    <property type="project" value="TreeGrafter"/>
</dbReference>
<comment type="pathway">
    <text evidence="1 8">Metabolic intermediate biosynthesis; chorismate biosynthesis; chorismate from D-erythrose 4-phosphate and phosphoenolpyruvate: step 4/7.</text>
</comment>
<feature type="binding site" evidence="8">
    <location>
        <position position="255"/>
    </location>
    <ligand>
        <name>shikimate</name>
        <dbReference type="ChEBI" id="CHEBI:36208"/>
    </ligand>
</feature>
<feature type="binding site" evidence="8">
    <location>
        <position position="91"/>
    </location>
    <ligand>
        <name>shikimate</name>
        <dbReference type="ChEBI" id="CHEBI:36208"/>
    </ligand>
</feature>
<feature type="binding site" evidence="8">
    <location>
        <begin position="130"/>
        <end position="134"/>
    </location>
    <ligand>
        <name>NADP(+)</name>
        <dbReference type="ChEBI" id="CHEBI:58349"/>
    </ligand>
</feature>
<evidence type="ECO:0000256" key="5">
    <source>
        <dbReference type="ARBA" id="ARBA00023002"/>
    </source>
</evidence>
<dbReference type="CDD" id="cd01065">
    <property type="entry name" value="NAD_bind_Shikimate_DH"/>
    <property type="match status" value="1"/>
</dbReference>
<dbReference type="Pfam" id="PF18317">
    <property type="entry name" value="SDH_C"/>
    <property type="match status" value="1"/>
</dbReference>
<dbReference type="Pfam" id="PF01488">
    <property type="entry name" value="Shikimate_DH"/>
    <property type="match status" value="1"/>
</dbReference>
<dbReference type="Gene3D" id="3.40.50.10860">
    <property type="entry name" value="Leucine Dehydrogenase, chain A, domain 1"/>
    <property type="match status" value="1"/>
</dbReference>
<proteinExistence type="inferred from homology"/>
<dbReference type="GO" id="GO:0019632">
    <property type="term" value="P:shikimate metabolic process"/>
    <property type="evidence" value="ECO:0007669"/>
    <property type="project" value="InterPro"/>
</dbReference>
<feature type="binding site" evidence="8">
    <location>
        <position position="225"/>
    </location>
    <ligand>
        <name>NADP(+)</name>
        <dbReference type="ChEBI" id="CHEBI:58349"/>
    </ligand>
</feature>
<dbReference type="AlphaFoldDB" id="A0A1G9LDR6"/>
<dbReference type="GO" id="GO:0050661">
    <property type="term" value="F:NADP binding"/>
    <property type="evidence" value="ECO:0007669"/>
    <property type="project" value="InterPro"/>
</dbReference>
<feature type="binding site" evidence="8">
    <location>
        <begin position="19"/>
        <end position="21"/>
    </location>
    <ligand>
        <name>shikimate</name>
        <dbReference type="ChEBI" id="CHEBI:36208"/>
    </ligand>
</feature>
<evidence type="ECO:0000256" key="1">
    <source>
        <dbReference type="ARBA" id="ARBA00004871"/>
    </source>
</evidence>
<dbReference type="GO" id="GO:0008652">
    <property type="term" value="P:amino acid biosynthetic process"/>
    <property type="evidence" value="ECO:0007669"/>
    <property type="project" value="UniProtKB-KW"/>
</dbReference>
<dbReference type="GO" id="GO:0009423">
    <property type="term" value="P:chorismate biosynthetic process"/>
    <property type="evidence" value="ECO:0007669"/>
    <property type="project" value="UniProtKB-UniRule"/>
</dbReference>
<dbReference type="NCBIfam" id="TIGR00507">
    <property type="entry name" value="aroE"/>
    <property type="match status" value="1"/>
</dbReference>
<feature type="binding site" evidence="8">
    <location>
        <position position="66"/>
    </location>
    <ligand>
        <name>shikimate</name>
        <dbReference type="ChEBI" id="CHEBI:36208"/>
    </ligand>
</feature>
<comment type="subunit">
    <text evidence="8">Homodimer.</text>
</comment>
<keyword evidence="3 8" id="KW-0028">Amino-acid biosynthesis</keyword>
<keyword evidence="6 8" id="KW-0057">Aromatic amino acid biosynthesis</keyword>